<gene>
    <name evidence="7" type="ORF">M153_26740001282</name>
</gene>
<reference evidence="7 8" key="1">
    <citation type="submission" date="2015-07" db="EMBL/GenBank/DDBJ databases">
        <title>The genome of Pseudoloma neurophilia, a relevant intracellular parasite of the zebrafish.</title>
        <authorList>
            <person name="Ndikumana S."/>
            <person name="Pelin A."/>
            <person name="Sanders J."/>
            <person name="Corradi N."/>
        </authorList>
    </citation>
    <scope>NUCLEOTIDE SEQUENCE [LARGE SCALE GENOMIC DNA]</scope>
    <source>
        <strain evidence="7 8">MK1</strain>
    </source>
</reference>
<evidence type="ECO:0000256" key="5">
    <source>
        <dbReference type="ARBA" id="ARBA00023136"/>
    </source>
</evidence>
<dbReference type="Proteomes" id="UP000051530">
    <property type="component" value="Unassembled WGS sequence"/>
</dbReference>
<dbReference type="AlphaFoldDB" id="A0A0R0M1B4"/>
<dbReference type="InterPro" id="IPR031468">
    <property type="entry name" value="SMP_LBD"/>
</dbReference>
<dbReference type="GO" id="GO:0006869">
    <property type="term" value="P:lipid transport"/>
    <property type="evidence" value="ECO:0007669"/>
    <property type="project" value="UniProtKB-KW"/>
</dbReference>
<evidence type="ECO:0000256" key="2">
    <source>
        <dbReference type="ARBA" id="ARBA00022448"/>
    </source>
</evidence>
<sequence>MIFIIICTSFISIYLFLNLQDYLITLLLKYTASKNHPFVPNKFIIPEYLKQFYHQSLKTNTDLSWFNVILSRYWLELSTSFGYKERLLKQITKKFNPIRKFIKNITVDDVDLPSVSPYIENIRVVTRDQVQRLVAHMDKHGIFTSNDTCIDDILGTAEITDDLSQVFAIAHVQHPAEISVEFTVELFEIRGAFARISQIFKPTTFNSSEKNCSHDMVDTKLSSKENFKFRCKITIGHYSGRLLIRLPGNNSRIKWDASFIEDPHFQVQAVAYIEHPESNIPYDELDNQETILGDIEFSEEMKFGETFLSNFVRNLTKKSLKNRVLYPYFHKFPLPAVSSTLKVINHKINLLEMSNYKEFSKKVKTDLNIYTCMNYRIKKSDDTILIRKNAYFINGECDRINLMEIDFRKAEQKETRHISRNDSNQNG</sequence>
<feature type="domain" description="SMP-LTD" evidence="6">
    <location>
        <begin position="59"/>
        <end position="335"/>
    </location>
</feature>
<keyword evidence="2" id="KW-0813">Transport</keyword>
<evidence type="ECO:0000313" key="8">
    <source>
        <dbReference type="Proteomes" id="UP000051530"/>
    </source>
</evidence>
<keyword evidence="5" id="KW-0472">Membrane</keyword>
<feature type="non-terminal residue" evidence="7">
    <location>
        <position position="427"/>
    </location>
</feature>
<proteinExistence type="predicted"/>
<accession>A0A0R0M1B4</accession>
<evidence type="ECO:0000256" key="4">
    <source>
        <dbReference type="ARBA" id="ARBA00023121"/>
    </source>
</evidence>
<keyword evidence="3" id="KW-0445">Lipid transport</keyword>
<dbReference type="OrthoDB" id="2195965at2759"/>
<dbReference type="InterPro" id="IPR019411">
    <property type="entry name" value="MMM1_dom"/>
</dbReference>
<dbReference type="VEuPathDB" id="MicrosporidiaDB:M153_26740001282"/>
<name>A0A0R0M1B4_9MICR</name>
<dbReference type="GO" id="GO:0008289">
    <property type="term" value="F:lipid binding"/>
    <property type="evidence" value="ECO:0007669"/>
    <property type="project" value="UniProtKB-KW"/>
</dbReference>
<evidence type="ECO:0000256" key="3">
    <source>
        <dbReference type="ARBA" id="ARBA00023055"/>
    </source>
</evidence>
<evidence type="ECO:0000313" key="7">
    <source>
        <dbReference type="EMBL" id="KRH92807.1"/>
    </source>
</evidence>
<comment type="subcellular location">
    <subcellularLocation>
        <location evidence="1">Membrane</location>
    </subcellularLocation>
</comment>
<dbReference type="Pfam" id="PF10296">
    <property type="entry name" value="MMM1"/>
    <property type="match status" value="1"/>
</dbReference>
<dbReference type="PROSITE" id="PS51847">
    <property type="entry name" value="SMP"/>
    <property type="match status" value="1"/>
</dbReference>
<evidence type="ECO:0000259" key="6">
    <source>
        <dbReference type="PROSITE" id="PS51847"/>
    </source>
</evidence>
<keyword evidence="4" id="KW-0446">Lipid-binding</keyword>
<dbReference type="EMBL" id="LGUB01000665">
    <property type="protein sequence ID" value="KRH92807.1"/>
    <property type="molecule type" value="Genomic_DNA"/>
</dbReference>
<protein>
    <recommendedName>
        <fullName evidence="6">SMP-LTD domain-containing protein</fullName>
    </recommendedName>
</protein>
<organism evidence="7 8">
    <name type="scientific">Pseudoloma neurophilia</name>
    <dbReference type="NCBI Taxonomy" id="146866"/>
    <lineage>
        <taxon>Eukaryota</taxon>
        <taxon>Fungi</taxon>
        <taxon>Fungi incertae sedis</taxon>
        <taxon>Microsporidia</taxon>
        <taxon>Pseudoloma</taxon>
    </lineage>
</organism>
<comment type="caution">
    <text evidence="7">The sequence shown here is derived from an EMBL/GenBank/DDBJ whole genome shotgun (WGS) entry which is preliminary data.</text>
</comment>
<dbReference type="GO" id="GO:0016020">
    <property type="term" value="C:membrane"/>
    <property type="evidence" value="ECO:0007669"/>
    <property type="project" value="UniProtKB-SubCell"/>
</dbReference>
<evidence type="ECO:0000256" key="1">
    <source>
        <dbReference type="ARBA" id="ARBA00004370"/>
    </source>
</evidence>
<keyword evidence="8" id="KW-1185">Reference proteome</keyword>